<evidence type="ECO:0000313" key="1">
    <source>
        <dbReference type="EMBL" id="RAL47303.1"/>
    </source>
</evidence>
<protein>
    <submittedName>
        <fullName evidence="1">Uncharacterized protein</fullName>
    </submittedName>
</protein>
<dbReference type="Proteomes" id="UP000249390">
    <property type="component" value="Unassembled WGS sequence"/>
</dbReference>
<comment type="caution">
    <text evidence="1">The sequence shown here is derived from an EMBL/GenBank/DDBJ whole genome shotgun (WGS) entry which is preliminary data.</text>
</comment>
<reference evidence="1 2" key="1">
    <citation type="submission" date="2018-06" db="EMBL/GenBank/DDBJ databases">
        <title>The Genome of Cuscuta australis (Dodder) Provides Insight into the Evolution of Plant Parasitism.</title>
        <authorList>
            <person name="Liu H."/>
        </authorList>
    </citation>
    <scope>NUCLEOTIDE SEQUENCE [LARGE SCALE GENOMIC DNA]</scope>
    <source>
        <strain evidence="2">cv. Yunnan</strain>
        <tissue evidence="1">Vines</tissue>
    </source>
</reference>
<evidence type="ECO:0000313" key="2">
    <source>
        <dbReference type="Proteomes" id="UP000249390"/>
    </source>
</evidence>
<keyword evidence="2" id="KW-1185">Reference proteome</keyword>
<name>A0A328DTD3_9ASTE</name>
<accession>A0A328DTD3</accession>
<proteinExistence type="predicted"/>
<dbReference type="EMBL" id="NQVE01000115">
    <property type="protein sequence ID" value="RAL47303.1"/>
    <property type="molecule type" value="Genomic_DNA"/>
</dbReference>
<organism evidence="1 2">
    <name type="scientific">Cuscuta australis</name>
    <dbReference type="NCBI Taxonomy" id="267555"/>
    <lineage>
        <taxon>Eukaryota</taxon>
        <taxon>Viridiplantae</taxon>
        <taxon>Streptophyta</taxon>
        <taxon>Embryophyta</taxon>
        <taxon>Tracheophyta</taxon>
        <taxon>Spermatophyta</taxon>
        <taxon>Magnoliopsida</taxon>
        <taxon>eudicotyledons</taxon>
        <taxon>Gunneridae</taxon>
        <taxon>Pentapetalae</taxon>
        <taxon>asterids</taxon>
        <taxon>lamiids</taxon>
        <taxon>Solanales</taxon>
        <taxon>Convolvulaceae</taxon>
        <taxon>Cuscuteae</taxon>
        <taxon>Cuscuta</taxon>
        <taxon>Cuscuta subgen. Grammica</taxon>
        <taxon>Cuscuta sect. Cleistogrammica</taxon>
    </lineage>
</organism>
<sequence>MIKYFPKIAPFRNSSGDIDRRTAGGVSLQSIINRQLPDGLKSLQRGRSESPRRPASCSFPIPRIIRWLDLTAKSRVLRLCLCSR</sequence>
<gene>
    <name evidence="1" type="ORF">DM860_013268</name>
</gene>
<dbReference type="AlphaFoldDB" id="A0A328DTD3"/>